<dbReference type="Proteomes" id="UP000178114">
    <property type="component" value="Unassembled WGS sequence"/>
</dbReference>
<evidence type="ECO:0000256" key="3">
    <source>
        <dbReference type="ARBA" id="ARBA00022679"/>
    </source>
</evidence>
<dbReference type="InterPro" id="IPR003362">
    <property type="entry name" value="Bact_transf"/>
</dbReference>
<comment type="similarity">
    <text evidence="2">Belongs to the bacterial sugar transferase family.</text>
</comment>
<feature type="transmembrane region" description="Helical" evidence="7">
    <location>
        <begin position="9"/>
        <end position="32"/>
    </location>
</feature>
<protein>
    <recommendedName>
        <fullName evidence="8">Bacterial sugar transferase domain-containing protein</fullName>
    </recommendedName>
</protein>
<evidence type="ECO:0000256" key="7">
    <source>
        <dbReference type="SAM" id="Phobius"/>
    </source>
</evidence>
<evidence type="ECO:0000256" key="2">
    <source>
        <dbReference type="ARBA" id="ARBA00006464"/>
    </source>
</evidence>
<keyword evidence="4 7" id="KW-0812">Transmembrane</keyword>
<keyword evidence="6 7" id="KW-0472">Membrane</keyword>
<reference evidence="9 10" key="1">
    <citation type="journal article" date="2016" name="Nat. Commun.">
        <title>Thousands of microbial genomes shed light on interconnected biogeochemical processes in an aquifer system.</title>
        <authorList>
            <person name="Anantharaman K."/>
            <person name="Brown C.T."/>
            <person name="Hug L.A."/>
            <person name="Sharon I."/>
            <person name="Castelle C.J."/>
            <person name="Probst A.J."/>
            <person name="Thomas B.C."/>
            <person name="Singh A."/>
            <person name="Wilkins M.J."/>
            <person name="Karaoz U."/>
            <person name="Brodie E.L."/>
            <person name="Williams K.H."/>
            <person name="Hubbard S.S."/>
            <person name="Banfield J.F."/>
        </authorList>
    </citation>
    <scope>NUCLEOTIDE SEQUENCE [LARGE SCALE GENOMIC DNA]</scope>
</reference>
<organism evidence="9 10">
    <name type="scientific">Candidatus Giovannonibacteria bacterium RIFCSPLOWO2_01_FULL_45_34</name>
    <dbReference type="NCBI Taxonomy" id="1798351"/>
    <lineage>
        <taxon>Bacteria</taxon>
        <taxon>Candidatus Giovannoniibacteriota</taxon>
    </lineage>
</organism>
<feature type="transmembrane region" description="Helical" evidence="7">
    <location>
        <begin position="74"/>
        <end position="96"/>
    </location>
</feature>
<evidence type="ECO:0000256" key="5">
    <source>
        <dbReference type="ARBA" id="ARBA00022989"/>
    </source>
</evidence>
<dbReference type="AlphaFoldDB" id="A0A1F5WYH0"/>
<evidence type="ECO:0000256" key="1">
    <source>
        <dbReference type="ARBA" id="ARBA00004141"/>
    </source>
</evidence>
<evidence type="ECO:0000256" key="6">
    <source>
        <dbReference type="ARBA" id="ARBA00023136"/>
    </source>
</evidence>
<dbReference type="GO" id="GO:0016020">
    <property type="term" value="C:membrane"/>
    <property type="evidence" value="ECO:0007669"/>
    <property type="project" value="UniProtKB-SubCell"/>
</dbReference>
<feature type="transmembrane region" description="Helical" evidence="7">
    <location>
        <begin position="265"/>
        <end position="289"/>
    </location>
</feature>
<dbReference type="PANTHER" id="PTHR30576">
    <property type="entry name" value="COLANIC BIOSYNTHESIS UDP-GLUCOSE LIPID CARRIER TRANSFERASE"/>
    <property type="match status" value="1"/>
</dbReference>
<gene>
    <name evidence="9" type="ORF">A2930_01725</name>
</gene>
<dbReference type="EMBL" id="MFID01000031">
    <property type="protein sequence ID" value="OGF80669.1"/>
    <property type="molecule type" value="Genomic_DNA"/>
</dbReference>
<name>A0A1F5WYH0_9BACT</name>
<feature type="transmembrane region" description="Helical" evidence="7">
    <location>
        <begin position="44"/>
        <end position="62"/>
    </location>
</feature>
<dbReference type="NCBIfam" id="TIGR03025">
    <property type="entry name" value="EPS_sugtrans"/>
    <property type="match status" value="1"/>
</dbReference>
<dbReference type="GO" id="GO:0016780">
    <property type="term" value="F:phosphotransferase activity, for other substituted phosphate groups"/>
    <property type="evidence" value="ECO:0007669"/>
    <property type="project" value="TreeGrafter"/>
</dbReference>
<evidence type="ECO:0000313" key="9">
    <source>
        <dbReference type="EMBL" id="OGF80669.1"/>
    </source>
</evidence>
<dbReference type="Pfam" id="PF02397">
    <property type="entry name" value="Bac_transf"/>
    <property type="match status" value="1"/>
</dbReference>
<sequence>MPKFNAKKLIILFGDIIILYAGLFATLIIRGYSPASGWASHKIPFLWVHIIWLLIFFSAGMYDWEHFPPSRRYYTLRLTAKTMLAGIFAAILLFYLIPEFSITPRANLFLDAGIVIVFLWLWRNFFIRRISRKTKIKVLFFGKTPETENFAAYLEEKETFGYKVELIADHVQFDHNLPTGQAGNIKNFIKQNNIDLVVVSKDISQNKELLRMFYEVLPLGVVITNFPNFYESITGKVPVSLINETWFLENLAELNSKPYETAKRILDIAAATILSVPALLLAPVIALLIKLDSRGPVFFYQKRVGKNGKIFEFIKFRSMKDGAENVDGTKGSGDDSRHTQIGKILRKTYLDELPQIINVFRGEMSFVGPRPERPEFVEILLDKVPFYETRLLATPGITGWAQIRMQNDASVEDASEKLQYDLYYVKNRSLLMDLGIMLKTASIMIRRGGR</sequence>
<dbReference type="PANTHER" id="PTHR30576:SF0">
    <property type="entry name" value="UNDECAPRENYL-PHOSPHATE N-ACETYLGALACTOSAMINYL 1-PHOSPHATE TRANSFERASE-RELATED"/>
    <property type="match status" value="1"/>
</dbReference>
<keyword evidence="3" id="KW-0808">Transferase</keyword>
<accession>A0A1F5WYH0</accession>
<evidence type="ECO:0000313" key="10">
    <source>
        <dbReference type="Proteomes" id="UP000178114"/>
    </source>
</evidence>
<feature type="domain" description="Bacterial sugar transferase" evidence="8">
    <location>
        <begin position="263"/>
        <end position="445"/>
    </location>
</feature>
<dbReference type="InterPro" id="IPR017475">
    <property type="entry name" value="EPS_sugar_tfrase"/>
</dbReference>
<comment type="subcellular location">
    <subcellularLocation>
        <location evidence="1">Membrane</location>
        <topology evidence="1">Multi-pass membrane protein</topology>
    </subcellularLocation>
</comment>
<comment type="caution">
    <text evidence="9">The sequence shown here is derived from an EMBL/GenBank/DDBJ whole genome shotgun (WGS) entry which is preliminary data.</text>
</comment>
<evidence type="ECO:0000256" key="4">
    <source>
        <dbReference type="ARBA" id="ARBA00022692"/>
    </source>
</evidence>
<feature type="transmembrane region" description="Helical" evidence="7">
    <location>
        <begin position="108"/>
        <end position="127"/>
    </location>
</feature>
<keyword evidence="5 7" id="KW-1133">Transmembrane helix</keyword>
<proteinExistence type="inferred from homology"/>
<evidence type="ECO:0000259" key="8">
    <source>
        <dbReference type="Pfam" id="PF02397"/>
    </source>
</evidence>
<dbReference type="STRING" id="1798351.A2930_01725"/>